<reference evidence="3" key="2">
    <citation type="submission" date="2025-08" db="UniProtKB">
        <authorList>
            <consortium name="RefSeq"/>
        </authorList>
    </citation>
    <scope>IDENTIFICATION</scope>
    <source>
        <tissue evidence="3">Leaf</tissue>
    </source>
</reference>
<dbReference type="PANTHER" id="PTHR33116">
    <property type="entry name" value="REVERSE TRANSCRIPTASE ZINC-BINDING DOMAIN-CONTAINING PROTEIN-RELATED-RELATED"/>
    <property type="match status" value="1"/>
</dbReference>
<evidence type="ECO:0000313" key="2">
    <source>
        <dbReference type="Proteomes" id="UP000694864"/>
    </source>
</evidence>
<dbReference type="SUPFAM" id="SSF56672">
    <property type="entry name" value="DNA/RNA polymerases"/>
    <property type="match status" value="1"/>
</dbReference>
<feature type="domain" description="Reverse transcriptase" evidence="1">
    <location>
        <begin position="1"/>
        <end position="187"/>
    </location>
</feature>
<dbReference type="RefSeq" id="XP_010507045.1">
    <property type="nucleotide sequence ID" value="XM_010508743.1"/>
</dbReference>
<evidence type="ECO:0000313" key="3">
    <source>
        <dbReference type="RefSeq" id="XP_010507045.1"/>
    </source>
</evidence>
<dbReference type="PROSITE" id="PS50878">
    <property type="entry name" value="RT_POL"/>
    <property type="match status" value="1"/>
</dbReference>
<gene>
    <name evidence="3" type="primary">LOC104783606</name>
</gene>
<dbReference type="CDD" id="cd01650">
    <property type="entry name" value="RT_nLTR_like"/>
    <property type="match status" value="1"/>
</dbReference>
<dbReference type="GeneID" id="104783606"/>
<dbReference type="InterPro" id="IPR043502">
    <property type="entry name" value="DNA/RNA_pol_sf"/>
</dbReference>
<sequence>MPGRLLAENVVLATEIVQDYNRKNISERAMLKVDIRKAFDSVNWSFILSSLRAIGIPESGFFTSSKGLRQGDPISPYLFVLGMEVFSRLLQSRFEQGYIKYHPKTSGLVLSHLMLADDIMIFFDGSEASLNGINEALDDFASWSGLHMSREKTQLFHTGLDQDQISAISRHGFPVASLPICYLGLPLMHRKLKIAEYQPLLDQITRRFNGWAVKTLSYVGRCQLIASIISGTVNFWISVFILPKGCLKKIESLCSRFLWSGRIDGSRSAKVVWETVCLPKKEGGLGLRRFSRWNTTLCLRFIWLLFSDSDSLLSRWHKFHNIKSNSFWEVKEASSDSWLWRSFLRLRPLAEKFIKVIVGDGRSASFWFDSWTPFGSLIKFIGPSGRLNFKSPSPKR</sequence>
<keyword evidence="2" id="KW-1185">Reference proteome</keyword>
<organism evidence="2 3">
    <name type="scientific">Camelina sativa</name>
    <name type="common">False flax</name>
    <name type="synonym">Myagrum sativum</name>
    <dbReference type="NCBI Taxonomy" id="90675"/>
    <lineage>
        <taxon>Eukaryota</taxon>
        <taxon>Viridiplantae</taxon>
        <taxon>Streptophyta</taxon>
        <taxon>Embryophyta</taxon>
        <taxon>Tracheophyta</taxon>
        <taxon>Spermatophyta</taxon>
        <taxon>Magnoliopsida</taxon>
        <taxon>eudicotyledons</taxon>
        <taxon>Gunneridae</taxon>
        <taxon>Pentapetalae</taxon>
        <taxon>rosids</taxon>
        <taxon>malvids</taxon>
        <taxon>Brassicales</taxon>
        <taxon>Brassicaceae</taxon>
        <taxon>Camelineae</taxon>
        <taxon>Camelina</taxon>
    </lineage>
</organism>
<dbReference type="PANTHER" id="PTHR33116:SF80">
    <property type="entry name" value="REVERSE TRANSCRIPTASE ZINC-BINDING DOMAIN-CONTAINING PROTEIN"/>
    <property type="match status" value="1"/>
</dbReference>
<protein>
    <submittedName>
        <fullName evidence="3">Uncharacterized protein LOC104783606</fullName>
    </submittedName>
</protein>
<dbReference type="Proteomes" id="UP000694864">
    <property type="component" value="Chromosome 4"/>
</dbReference>
<evidence type="ECO:0000259" key="1">
    <source>
        <dbReference type="PROSITE" id="PS50878"/>
    </source>
</evidence>
<proteinExistence type="predicted"/>
<name>A0ABM0YWT4_CAMSA</name>
<accession>A0ABM0YWT4</accession>
<reference evidence="2" key="1">
    <citation type="journal article" date="2014" name="Nat. Commun.">
        <title>The emerging biofuel crop Camelina sativa retains a highly undifferentiated hexaploid genome structure.</title>
        <authorList>
            <person name="Kagale S."/>
            <person name="Koh C."/>
            <person name="Nixon J."/>
            <person name="Bollina V."/>
            <person name="Clarke W.E."/>
            <person name="Tuteja R."/>
            <person name="Spillane C."/>
            <person name="Robinson S.J."/>
            <person name="Links M.G."/>
            <person name="Clarke C."/>
            <person name="Higgins E.E."/>
            <person name="Huebert T."/>
            <person name="Sharpe A.G."/>
            <person name="Parkin I.A."/>
        </authorList>
    </citation>
    <scope>NUCLEOTIDE SEQUENCE [LARGE SCALE GENOMIC DNA]</scope>
    <source>
        <strain evidence="2">cv. DH55</strain>
    </source>
</reference>
<dbReference type="InterPro" id="IPR000477">
    <property type="entry name" value="RT_dom"/>
</dbReference>
<dbReference type="Pfam" id="PF00078">
    <property type="entry name" value="RVT_1"/>
    <property type="match status" value="1"/>
</dbReference>